<dbReference type="EMBL" id="UINC01137549">
    <property type="protein sequence ID" value="SVD22954.1"/>
    <property type="molecule type" value="Genomic_DNA"/>
</dbReference>
<organism evidence="2">
    <name type="scientific">marine metagenome</name>
    <dbReference type="NCBI Taxonomy" id="408172"/>
    <lineage>
        <taxon>unclassified sequences</taxon>
        <taxon>metagenomes</taxon>
        <taxon>ecological metagenomes</taxon>
    </lineage>
</organism>
<reference evidence="2" key="1">
    <citation type="submission" date="2018-05" db="EMBL/GenBank/DDBJ databases">
        <authorList>
            <person name="Lanie J.A."/>
            <person name="Ng W.-L."/>
            <person name="Kazmierczak K.M."/>
            <person name="Andrzejewski T.M."/>
            <person name="Davidsen T.M."/>
            <person name="Wayne K.J."/>
            <person name="Tettelin H."/>
            <person name="Glass J.I."/>
            <person name="Rusch D."/>
            <person name="Podicherti R."/>
            <person name="Tsui H.-C.T."/>
            <person name="Winkler M.E."/>
        </authorList>
    </citation>
    <scope>NUCLEOTIDE SEQUENCE</scope>
</reference>
<protein>
    <submittedName>
        <fullName evidence="2">Uncharacterized protein</fullName>
    </submittedName>
</protein>
<keyword evidence="1" id="KW-0812">Transmembrane</keyword>
<dbReference type="AlphaFoldDB" id="A0A382TLH8"/>
<feature type="non-terminal residue" evidence="2">
    <location>
        <position position="39"/>
    </location>
</feature>
<sequence>MFLILKIIRPFNLLLGCISVTMVAFLCNLFFSSSFIHTM</sequence>
<evidence type="ECO:0000313" key="2">
    <source>
        <dbReference type="EMBL" id="SVD22954.1"/>
    </source>
</evidence>
<keyword evidence="1" id="KW-0472">Membrane</keyword>
<proteinExistence type="predicted"/>
<evidence type="ECO:0000256" key="1">
    <source>
        <dbReference type="SAM" id="Phobius"/>
    </source>
</evidence>
<accession>A0A382TLH8</accession>
<gene>
    <name evidence="2" type="ORF">METZ01_LOCUS375808</name>
</gene>
<name>A0A382TLH8_9ZZZZ</name>
<feature type="transmembrane region" description="Helical" evidence="1">
    <location>
        <begin position="12"/>
        <end position="31"/>
    </location>
</feature>
<keyword evidence="1" id="KW-1133">Transmembrane helix</keyword>